<evidence type="ECO:0000256" key="1">
    <source>
        <dbReference type="ARBA" id="ARBA00004651"/>
    </source>
</evidence>
<keyword evidence="3" id="KW-1003">Cell membrane</keyword>
<feature type="transmembrane region" description="Helical" evidence="7">
    <location>
        <begin position="100"/>
        <end position="123"/>
    </location>
</feature>
<comment type="subcellular location">
    <subcellularLocation>
        <location evidence="1 7">Cell membrane</location>
        <topology evidence="1 7">Multi-pass membrane protein</topology>
    </subcellularLocation>
</comment>
<feature type="transmembrane region" description="Helical" evidence="7">
    <location>
        <begin position="238"/>
        <end position="259"/>
    </location>
</feature>
<dbReference type="SUPFAM" id="SSF161098">
    <property type="entry name" value="MetI-like"/>
    <property type="match status" value="1"/>
</dbReference>
<comment type="similarity">
    <text evidence="7">Belongs to the binding-protein-dependent transport system permease family.</text>
</comment>
<keyword evidence="6 7" id="KW-0472">Membrane</keyword>
<dbReference type="Proteomes" id="UP000216758">
    <property type="component" value="Unassembled WGS sequence"/>
</dbReference>
<dbReference type="PROSITE" id="PS50928">
    <property type="entry name" value="ABC_TM1"/>
    <property type="match status" value="1"/>
</dbReference>
<feature type="transmembrane region" description="Helical" evidence="7">
    <location>
        <begin position="176"/>
        <end position="199"/>
    </location>
</feature>
<evidence type="ECO:0000256" key="2">
    <source>
        <dbReference type="ARBA" id="ARBA00022448"/>
    </source>
</evidence>
<name>A0A256JIY9_HALEZ</name>
<reference evidence="9 10" key="1">
    <citation type="journal article" date="2014" name="Front. Microbiol.">
        <title>Population and genomic analysis of the genus Halorubrum.</title>
        <authorList>
            <person name="Fullmer M.S."/>
            <person name="Soucy S.M."/>
            <person name="Swithers K.S."/>
            <person name="Makkay A.M."/>
            <person name="Wheeler R."/>
            <person name="Ventosa A."/>
            <person name="Gogarten J.P."/>
            <person name="Papke R.T."/>
        </authorList>
    </citation>
    <scope>NUCLEOTIDE SEQUENCE [LARGE SCALE GENOMIC DNA]</scope>
    <source>
        <strain evidence="9 10">G37</strain>
    </source>
</reference>
<dbReference type="Pfam" id="PF00528">
    <property type="entry name" value="BPD_transp_1"/>
    <property type="match status" value="1"/>
</dbReference>
<dbReference type="InterPro" id="IPR000515">
    <property type="entry name" value="MetI-like"/>
</dbReference>
<evidence type="ECO:0000256" key="6">
    <source>
        <dbReference type="ARBA" id="ARBA00023136"/>
    </source>
</evidence>
<evidence type="ECO:0000256" key="5">
    <source>
        <dbReference type="ARBA" id="ARBA00022989"/>
    </source>
</evidence>
<proteinExistence type="inferred from homology"/>
<dbReference type="PANTHER" id="PTHR43163">
    <property type="entry name" value="DIPEPTIDE TRANSPORT SYSTEM PERMEASE PROTEIN DPPB-RELATED"/>
    <property type="match status" value="1"/>
</dbReference>
<dbReference type="Gene3D" id="1.10.3720.10">
    <property type="entry name" value="MetI-like"/>
    <property type="match status" value="1"/>
</dbReference>
<feature type="transmembrane region" description="Helical" evidence="7">
    <location>
        <begin position="135"/>
        <end position="156"/>
    </location>
</feature>
<evidence type="ECO:0000256" key="3">
    <source>
        <dbReference type="ARBA" id="ARBA00022475"/>
    </source>
</evidence>
<dbReference type="InterPro" id="IPR035906">
    <property type="entry name" value="MetI-like_sf"/>
</dbReference>
<comment type="caution">
    <text evidence="9">The sequence shown here is derived from an EMBL/GenBank/DDBJ whole genome shotgun (WGS) entry which is preliminary data.</text>
</comment>
<dbReference type="RefSeq" id="WP_094583327.1">
    <property type="nucleotide sequence ID" value="NZ_JAQMRM010000019.1"/>
</dbReference>
<dbReference type="EMBL" id="NHPB01000085">
    <property type="protein sequence ID" value="OYR68834.1"/>
    <property type="molecule type" value="Genomic_DNA"/>
</dbReference>
<dbReference type="OrthoDB" id="44105at2157"/>
<evidence type="ECO:0000256" key="4">
    <source>
        <dbReference type="ARBA" id="ARBA00022692"/>
    </source>
</evidence>
<keyword evidence="5 7" id="KW-1133">Transmembrane helix</keyword>
<sequence length="318" mass="34623">MNYLYLVKRTAIAMISVVIVASVVFGVTTLLPGSAANIVLGTEATEETVQQVNEDLGLDRPLTVQYVDFVGGIFIGDFGESLISGQPVSEMIWNRLIRTLQLSTVAMVISIITAIPLGIIAAAKRNTITDHLVTSGSYIGLSIPSFVSATLLLLFLTSPPLDLFPRGGYVPLKEGVIPWFHHLLLPALAMNTVILAYVLRQTRSSMVDTLESDYIRTARLKGVAERNVLFKHGLRNGLLPTVTVLALNFGWMMGSVVIIEEIFAFPGMGEFIVRGIENRDLPVIQAGILVPTIAFILANFIADIVYTLLDPRISLGEQ</sequence>
<protein>
    <submittedName>
        <fullName evidence="9">ABC transporter</fullName>
    </submittedName>
</protein>
<dbReference type="PANTHER" id="PTHR43163:SF6">
    <property type="entry name" value="DIPEPTIDE TRANSPORT SYSTEM PERMEASE PROTEIN DPPB-RELATED"/>
    <property type="match status" value="1"/>
</dbReference>
<keyword evidence="2 7" id="KW-0813">Transport</keyword>
<dbReference type="GO" id="GO:0055085">
    <property type="term" value="P:transmembrane transport"/>
    <property type="evidence" value="ECO:0007669"/>
    <property type="project" value="InterPro"/>
</dbReference>
<gene>
    <name evidence="9" type="ORF">DJ78_12585</name>
</gene>
<dbReference type="InterPro" id="IPR045621">
    <property type="entry name" value="BPD_transp_1_N"/>
</dbReference>
<evidence type="ECO:0000259" key="8">
    <source>
        <dbReference type="PROSITE" id="PS50928"/>
    </source>
</evidence>
<keyword evidence="4 7" id="KW-0812">Transmembrane</keyword>
<dbReference type="Pfam" id="PF19300">
    <property type="entry name" value="BPD_transp_1_N"/>
    <property type="match status" value="1"/>
</dbReference>
<organism evidence="9 10">
    <name type="scientific">Halorubrum ezzemoulense</name>
    <name type="common">Halorubrum chaoviator</name>
    <dbReference type="NCBI Taxonomy" id="337243"/>
    <lineage>
        <taxon>Archaea</taxon>
        <taxon>Methanobacteriati</taxon>
        <taxon>Methanobacteriota</taxon>
        <taxon>Stenosarchaea group</taxon>
        <taxon>Halobacteria</taxon>
        <taxon>Halobacteriales</taxon>
        <taxon>Haloferacaceae</taxon>
        <taxon>Halorubrum</taxon>
    </lineage>
</organism>
<feature type="domain" description="ABC transmembrane type-1" evidence="8">
    <location>
        <begin position="96"/>
        <end position="302"/>
    </location>
</feature>
<accession>A0A256JIY9</accession>
<evidence type="ECO:0000313" key="10">
    <source>
        <dbReference type="Proteomes" id="UP000216758"/>
    </source>
</evidence>
<evidence type="ECO:0000256" key="7">
    <source>
        <dbReference type="RuleBase" id="RU363032"/>
    </source>
</evidence>
<feature type="transmembrane region" description="Helical" evidence="7">
    <location>
        <begin position="12"/>
        <end position="31"/>
    </location>
</feature>
<dbReference type="CDD" id="cd06261">
    <property type="entry name" value="TM_PBP2"/>
    <property type="match status" value="1"/>
</dbReference>
<dbReference type="AlphaFoldDB" id="A0A256JIY9"/>
<feature type="transmembrane region" description="Helical" evidence="7">
    <location>
        <begin position="288"/>
        <end position="309"/>
    </location>
</feature>
<dbReference type="GO" id="GO:0005886">
    <property type="term" value="C:plasma membrane"/>
    <property type="evidence" value="ECO:0007669"/>
    <property type="project" value="UniProtKB-SubCell"/>
</dbReference>
<evidence type="ECO:0000313" key="9">
    <source>
        <dbReference type="EMBL" id="OYR68834.1"/>
    </source>
</evidence>